<accession>A0AAN9FID5</accession>
<keyword evidence="1" id="KW-0812">Transmembrane</keyword>
<comment type="caution">
    <text evidence="2">The sequence shown here is derived from an EMBL/GenBank/DDBJ whole genome shotgun (WGS) entry which is preliminary data.</text>
</comment>
<evidence type="ECO:0000256" key="1">
    <source>
        <dbReference type="SAM" id="Phobius"/>
    </source>
</evidence>
<keyword evidence="3" id="KW-1185">Reference proteome</keyword>
<sequence length="140" mass="16140">MEIDGYGPLTLYYLEIVSLKSLICFFPVSYNFINFLFGILWVGEKGKVPIEEEDVKPQMHGIGRRNEELNQGMDFRPSLSMLLLFHIIKHTQRQVKVPLSLPSLVSLHHATPSTLHCPPNRHHCLLHHLAHKLQAPPFHF</sequence>
<dbReference type="Proteomes" id="UP001372338">
    <property type="component" value="Unassembled WGS sequence"/>
</dbReference>
<keyword evidence="1" id="KW-0472">Membrane</keyword>
<organism evidence="2 3">
    <name type="scientific">Crotalaria pallida</name>
    <name type="common">Smooth rattlebox</name>
    <name type="synonym">Crotalaria striata</name>
    <dbReference type="NCBI Taxonomy" id="3830"/>
    <lineage>
        <taxon>Eukaryota</taxon>
        <taxon>Viridiplantae</taxon>
        <taxon>Streptophyta</taxon>
        <taxon>Embryophyta</taxon>
        <taxon>Tracheophyta</taxon>
        <taxon>Spermatophyta</taxon>
        <taxon>Magnoliopsida</taxon>
        <taxon>eudicotyledons</taxon>
        <taxon>Gunneridae</taxon>
        <taxon>Pentapetalae</taxon>
        <taxon>rosids</taxon>
        <taxon>fabids</taxon>
        <taxon>Fabales</taxon>
        <taxon>Fabaceae</taxon>
        <taxon>Papilionoideae</taxon>
        <taxon>50 kb inversion clade</taxon>
        <taxon>genistoids sensu lato</taxon>
        <taxon>core genistoids</taxon>
        <taxon>Crotalarieae</taxon>
        <taxon>Crotalaria</taxon>
    </lineage>
</organism>
<keyword evidence="1" id="KW-1133">Transmembrane helix</keyword>
<evidence type="ECO:0000313" key="3">
    <source>
        <dbReference type="Proteomes" id="UP001372338"/>
    </source>
</evidence>
<gene>
    <name evidence="2" type="ORF">RIF29_18047</name>
</gene>
<dbReference type="AlphaFoldDB" id="A0AAN9FID5"/>
<protein>
    <submittedName>
        <fullName evidence="2">Uncharacterized protein</fullName>
    </submittedName>
</protein>
<proteinExistence type="predicted"/>
<feature type="transmembrane region" description="Helical" evidence="1">
    <location>
        <begin position="20"/>
        <end position="42"/>
    </location>
</feature>
<dbReference type="EMBL" id="JAYWIO010000003">
    <property type="protein sequence ID" value="KAK7276899.1"/>
    <property type="molecule type" value="Genomic_DNA"/>
</dbReference>
<evidence type="ECO:0000313" key="2">
    <source>
        <dbReference type="EMBL" id="KAK7276899.1"/>
    </source>
</evidence>
<name>A0AAN9FID5_CROPI</name>
<reference evidence="2 3" key="1">
    <citation type="submission" date="2024-01" db="EMBL/GenBank/DDBJ databases">
        <title>The genomes of 5 underutilized Papilionoideae crops provide insights into root nodulation and disease resistanc.</title>
        <authorList>
            <person name="Yuan L."/>
        </authorList>
    </citation>
    <scope>NUCLEOTIDE SEQUENCE [LARGE SCALE GENOMIC DNA]</scope>
    <source>
        <strain evidence="2">ZHUSHIDOU_FW_LH</strain>
        <tissue evidence="2">Leaf</tissue>
    </source>
</reference>